<evidence type="ECO:0000256" key="1">
    <source>
        <dbReference type="ARBA" id="ARBA00004651"/>
    </source>
</evidence>
<dbReference type="PIRSF" id="PIRSF019239">
    <property type="entry name" value="MrpE"/>
    <property type="match status" value="1"/>
</dbReference>
<dbReference type="GO" id="GO:0008324">
    <property type="term" value="F:monoatomic cation transmembrane transporter activity"/>
    <property type="evidence" value="ECO:0007669"/>
    <property type="project" value="InterPro"/>
</dbReference>
<dbReference type="RefSeq" id="WP_044186552.1">
    <property type="nucleotide sequence ID" value="NZ_JMCB01000004.1"/>
</dbReference>
<protein>
    <submittedName>
        <fullName evidence="7">Na(+) H(+) antiporter subunit E</fullName>
    </submittedName>
</protein>
<dbReference type="Pfam" id="PF01899">
    <property type="entry name" value="MNHE"/>
    <property type="match status" value="1"/>
</dbReference>
<organism evidence="7 8">
    <name type="scientific">Hyalangium minutum</name>
    <dbReference type="NCBI Taxonomy" id="394096"/>
    <lineage>
        <taxon>Bacteria</taxon>
        <taxon>Pseudomonadati</taxon>
        <taxon>Myxococcota</taxon>
        <taxon>Myxococcia</taxon>
        <taxon>Myxococcales</taxon>
        <taxon>Cystobacterineae</taxon>
        <taxon>Archangiaceae</taxon>
        <taxon>Hyalangium</taxon>
    </lineage>
</organism>
<dbReference type="EMBL" id="JMCB01000004">
    <property type="protein sequence ID" value="KFE69373.1"/>
    <property type="molecule type" value="Genomic_DNA"/>
</dbReference>
<keyword evidence="8" id="KW-1185">Reference proteome</keyword>
<evidence type="ECO:0000256" key="5">
    <source>
        <dbReference type="ARBA" id="ARBA00022989"/>
    </source>
</evidence>
<name>A0A085WNW0_9BACT</name>
<evidence type="ECO:0000313" key="7">
    <source>
        <dbReference type="EMBL" id="KFE69373.1"/>
    </source>
</evidence>
<dbReference type="NCBIfam" id="NF006520">
    <property type="entry name" value="PRK08965.1-4"/>
    <property type="match status" value="1"/>
</dbReference>
<evidence type="ECO:0000256" key="2">
    <source>
        <dbReference type="ARBA" id="ARBA00006228"/>
    </source>
</evidence>
<keyword evidence="5" id="KW-1133">Transmembrane helix</keyword>
<dbReference type="STRING" id="394096.DB31_6348"/>
<evidence type="ECO:0000256" key="3">
    <source>
        <dbReference type="ARBA" id="ARBA00022475"/>
    </source>
</evidence>
<keyword evidence="4" id="KW-0812">Transmembrane</keyword>
<dbReference type="PANTHER" id="PTHR34584:SF1">
    <property type="entry name" value="NA(+)_H(+) ANTIPORTER SUBUNIT E1"/>
    <property type="match status" value="1"/>
</dbReference>
<keyword evidence="6" id="KW-0472">Membrane</keyword>
<gene>
    <name evidence="7" type="ORF">DB31_6348</name>
</gene>
<dbReference type="PANTHER" id="PTHR34584">
    <property type="entry name" value="NA(+)/H(+) ANTIPORTER SUBUNIT E1"/>
    <property type="match status" value="1"/>
</dbReference>
<dbReference type="GO" id="GO:0005886">
    <property type="term" value="C:plasma membrane"/>
    <property type="evidence" value="ECO:0007669"/>
    <property type="project" value="UniProtKB-SubCell"/>
</dbReference>
<dbReference type="NCBIfam" id="NF006518">
    <property type="entry name" value="PRK08965.1-2"/>
    <property type="match status" value="1"/>
</dbReference>
<comment type="subcellular location">
    <subcellularLocation>
        <location evidence="1">Cell membrane</location>
        <topology evidence="1">Multi-pass membrane protein</topology>
    </subcellularLocation>
</comment>
<accession>A0A085WNW0</accession>
<reference evidence="7 8" key="1">
    <citation type="submission" date="2014-04" db="EMBL/GenBank/DDBJ databases">
        <title>Genome assembly of Hyalangium minutum DSM 14724.</title>
        <authorList>
            <person name="Sharma G."/>
            <person name="Subramanian S."/>
        </authorList>
    </citation>
    <scope>NUCLEOTIDE SEQUENCE [LARGE SCALE GENOMIC DNA]</scope>
    <source>
        <strain evidence="7 8">DSM 14724</strain>
    </source>
</reference>
<dbReference type="InterPro" id="IPR002758">
    <property type="entry name" value="Cation_antiport_E"/>
</dbReference>
<evidence type="ECO:0000256" key="6">
    <source>
        <dbReference type="ARBA" id="ARBA00023136"/>
    </source>
</evidence>
<sequence length="162" mass="18159">MRRLIPFPVLSVALLLLWILLMQSVSAGTLVLGAALALFWPVVTVRLRPAPVRLRKPFVMARLFCRVVLEMLRSNAEVAWVILTQRSSAVRSGFVQIPLELKDPNGLAVLAMIVTFTPGTAWAQLSADNRVLLLHVLAIQSEEALVAFIKQRYERSLQEIFE</sequence>
<comment type="caution">
    <text evidence="7">The sequence shown here is derived from an EMBL/GenBank/DDBJ whole genome shotgun (WGS) entry which is preliminary data.</text>
</comment>
<keyword evidence="3" id="KW-1003">Cell membrane</keyword>
<proteinExistence type="inferred from homology"/>
<dbReference type="AlphaFoldDB" id="A0A085WNW0"/>
<dbReference type="Proteomes" id="UP000028725">
    <property type="component" value="Unassembled WGS sequence"/>
</dbReference>
<evidence type="ECO:0000313" key="8">
    <source>
        <dbReference type="Proteomes" id="UP000028725"/>
    </source>
</evidence>
<dbReference type="OrthoDB" id="9807187at2"/>
<evidence type="ECO:0000256" key="4">
    <source>
        <dbReference type="ARBA" id="ARBA00022692"/>
    </source>
</evidence>
<comment type="similarity">
    <text evidence="2">Belongs to the CPA3 antiporters (TC 2.A.63) subunit E family.</text>
</comment>